<evidence type="ECO:0000313" key="2">
    <source>
        <dbReference type="Proteomes" id="UP000007266"/>
    </source>
</evidence>
<name>D6X1D6_TRICA</name>
<dbReference type="HOGENOM" id="CLU_2375537_0_0_1"/>
<reference evidence="1 2" key="1">
    <citation type="journal article" date="2008" name="Nature">
        <title>The genome of the model beetle and pest Tribolium castaneum.</title>
        <authorList>
            <consortium name="Tribolium Genome Sequencing Consortium"/>
            <person name="Richards S."/>
            <person name="Gibbs R.A."/>
            <person name="Weinstock G.M."/>
            <person name="Brown S.J."/>
            <person name="Denell R."/>
            <person name="Beeman R.W."/>
            <person name="Gibbs R."/>
            <person name="Beeman R.W."/>
            <person name="Brown S.J."/>
            <person name="Bucher G."/>
            <person name="Friedrich M."/>
            <person name="Grimmelikhuijzen C.J."/>
            <person name="Klingler M."/>
            <person name="Lorenzen M."/>
            <person name="Richards S."/>
            <person name="Roth S."/>
            <person name="Schroder R."/>
            <person name="Tautz D."/>
            <person name="Zdobnov E.M."/>
            <person name="Muzny D."/>
            <person name="Gibbs R.A."/>
            <person name="Weinstock G.M."/>
            <person name="Attaway T."/>
            <person name="Bell S."/>
            <person name="Buhay C.J."/>
            <person name="Chandrabose M.N."/>
            <person name="Chavez D."/>
            <person name="Clerk-Blankenburg K.P."/>
            <person name="Cree A."/>
            <person name="Dao M."/>
            <person name="Davis C."/>
            <person name="Chacko J."/>
            <person name="Dinh H."/>
            <person name="Dugan-Rocha S."/>
            <person name="Fowler G."/>
            <person name="Garner T.T."/>
            <person name="Garnes J."/>
            <person name="Gnirke A."/>
            <person name="Hawes A."/>
            <person name="Hernandez J."/>
            <person name="Hines S."/>
            <person name="Holder M."/>
            <person name="Hume J."/>
            <person name="Jhangiani S.N."/>
            <person name="Joshi V."/>
            <person name="Khan Z.M."/>
            <person name="Jackson L."/>
            <person name="Kovar C."/>
            <person name="Kowis A."/>
            <person name="Lee S."/>
            <person name="Lewis L.R."/>
            <person name="Margolis J."/>
            <person name="Morgan M."/>
            <person name="Nazareth L.V."/>
            <person name="Nguyen N."/>
            <person name="Okwuonu G."/>
            <person name="Parker D."/>
            <person name="Richards S."/>
            <person name="Ruiz S.J."/>
            <person name="Santibanez J."/>
            <person name="Savard J."/>
            <person name="Scherer S.E."/>
            <person name="Schneider B."/>
            <person name="Sodergren E."/>
            <person name="Tautz D."/>
            <person name="Vattahil S."/>
            <person name="Villasana D."/>
            <person name="White C.S."/>
            <person name="Wright R."/>
            <person name="Park Y."/>
            <person name="Beeman R.W."/>
            <person name="Lord J."/>
            <person name="Oppert B."/>
            <person name="Lorenzen M."/>
            <person name="Brown S."/>
            <person name="Wang L."/>
            <person name="Savard J."/>
            <person name="Tautz D."/>
            <person name="Richards S."/>
            <person name="Weinstock G."/>
            <person name="Gibbs R.A."/>
            <person name="Liu Y."/>
            <person name="Worley K."/>
            <person name="Weinstock G."/>
            <person name="Elsik C.G."/>
            <person name="Reese J.T."/>
            <person name="Elhaik E."/>
            <person name="Landan G."/>
            <person name="Graur D."/>
            <person name="Arensburger P."/>
            <person name="Atkinson P."/>
            <person name="Beeman R.W."/>
            <person name="Beidler J."/>
            <person name="Brown S.J."/>
            <person name="Demuth J.P."/>
            <person name="Drury D.W."/>
            <person name="Du Y.Z."/>
            <person name="Fujiwara H."/>
            <person name="Lorenzen M."/>
            <person name="Maselli V."/>
            <person name="Osanai M."/>
            <person name="Park Y."/>
            <person name="Robertson H.M."/>
            <person name="Tu Z."/>
            <person name="Wang J.J."/>
            <person name="Wang S."/>
            <person name="Richards S."/>
            <person name="Song H."/>
            <person name="Zhang L."/>
            <person name="Sodergren E."/>
            <person name="Werner D."/>
            <person name="Stanke M."/>
            <person name="Morgenstern B."/>
            <person name="Solovyev V."/>
            <person name="Kosarev P."/>
            <person name="Brown G."/>
            <person name="Chen H.C."/>
            <person name="Ermolaeva O."/>
            <person name="Hlavina W."/>
            <person name="Kapustin Y."/>
            <person name="Kiryutin B."/>
            <person name="Kitts P."/>
            <person name="Maglott D."/>
            <person name="Pruitt K."/>
            <person name="Sapojnikov V."/>
            <person name="Souvorov A."/>
            <person name="Mackey A.J."/>
            <person name="Waterhouse R.M."/>
            <person name="Wyder S."/>
            <person name="Zdobnov E.M."/>
            <person name="Zdobnov E.M."/>
            <person name="Wyder S."/>
            <person name="Kriventseva E.V."/>
            <person name="Kadowaki T."/>
            <person name="Bork P."/>
            <person name="Aranda M."/>
            <person name="Bao R."/>
            <person name="Beermann A."/>
            <person name="Berns N."/>
            <person name="Bolognesi R."/>
            <person name="Bonneton F."/>
            <person name="Bopp D."/>
            <person name="Brown S.J."/>
            <person name="Bucher G."/>
            <person name="Butts T."/>
            <person name="Chaumot A."/>
            <person name="Denell R.E."/>
            <person name="Ferrier D.E."/>
            <person name="Friedrich M."/>
            <person name="Gordon C.M."/>
            <person name="Jindra M."/>
            <person name="Klingler M."/>
            <person name="Lan Q."/>
            <person name="Lattorff H.M."/>
            <person name="Laudet V."/>
            <person name="von Levetsow C."/>
            <person name="Liu Z."/>
            <person name="Lutz R."/>
            <person name="Lynch J.A."/>
            <person name="da Fonseca R.N."/>
            <person name="Posnien N."/>
            <person name="Reuter R."/>
            <person name="Roth S."/>
            <person name="Savard J."/>
            <person name="Schinko J.B."/>
            <person name="Schmitt C."/>
            <person name="Schoppmeier M."/>
            <person name="Schroder R."/>
            <person name="Shippy T.D."/>
            <person name="Simonnet F."/>
            <person name="Marques-Souza H."/>
            <person name="Tautz D."/>
            <person name="Tomoyasu Y."/>
            <person name="Trauner J."/>
            <person name="Van der Zee M."/>
            <person name="Vervoort M."/>
            <person name="Wittkopp N."/>
            <person name="Wimmer E.A."/>
            <person name="Yang X."/>
            <person name="Jones A.K."/>
            <person name="Sattelle D.B."/>
            <person name="Ebert P.R."/>
            <person name="Nelson D."/>
            <person name="Scott J.G."/>
            <person name="Beeman R.W."/>
            <person name="Muthukrishnan S."/>
            <person name="Kramer K.J."/>
            <person name="Arakane Y."/>
            <person name="Beeman R.W."/>
            <person name="Zhu Q."/>
            <person name="Hogenkamp D."/>
            <person name="Dixit R."/>
            <person name="Oppert B."/>
            <person name="Jiang H."/>
            <person name="Zou Z."/>
            <person name="Marshall J."/>
            <person name="Elpidina E."/>
            <person name="Vinokurov K."/>
            <person name="Oppert C."/>
            <person name="Zou Z."/>
            <person name="Evans J."/>
            <person name="Lu Z."/>
            <person name="Zhao P."/>
            <person name="Sumathipala N."/>
            <person name="Altincicek B."/>
            <person name="Vilcinskas A."/>
            <person name="Williams M."/>
            <person name="Hultmark D."/>
            <person name="Hetru C."/>
            <person name="Jiang H."/>
            <person name="Grimmelikhuijzen C.J."/>
            <person name="Hauser F."/>
            <person name="Cazzamali G."/>
            <person name="Williamson M."/>
            <person name="Park Y."/>
            <person name="Li B."/>
            <person name="Tanaka Y."/>
            <person name="Predel R."/>
            <person name="Neupert S."/>
            <person name="Schachtner J."/>
            <person name="Verleyen P."/>
            <person name="Raible F."/>
            <person name="Bork P."/>
            <person name="Friedrich M."/>
            <person name="Walden K.K."/>
            <person name="Robertson H.M."/>
            <person name="Angeli S."/>
            <person name="Foret S."/>
            <person name="Bucher G."/>
            <person name="Schuetz S."/>
            <person name="Maleszka R."/>
            <person name="Wimmer E.A."/>
            <person name="Beeman R.W."/>
            <person name="Lorenzen M."/>
            <person name="Tomoyasu Y."/>
            <person name="Miller S.C."/>
            <person name="Grossmann D."/>
            <person name="Bucher G."/>
        </authorList>
    </citation>
    <scope>NUCLEOTIDE SEQUENCE [LARGE SCALE GENOMIC DNA]</scope>
    <source>
        <strain evidence="1 2">Georgia GA2</strain>
    </source>
</reference>
<protein>
    <submittedName>
        <fullName evidence="1">Uncharacterized protein</fullName>
    </submittedName>
</protein>
<dbReference type="Proteomes" id="UP000007266">
    <property type="component" value="Linkage group 9"/>
</dbReference>
<dbReference type="InParanoid" id="D6X1D6"/>
<accession>D6X1D6</accession>
<sequence>MDDFSSIGSKCPPPYAKIAFSPFEVGGHSDPHVWHAFRTHRALGQLSATTPTDAHGPLGSHGLIDAPTWKLSRFGEEKSDENVETMGKVRLLVTY</sequence>
<reference evidence="1 2" key="2">
    <citation type="journal article" date="2010" name="Nucleic Acids Res.">
        <title>BeetleBase in 2010: revisions to provide comprehensive genomic information for Tribolium castaneum.</title>
        <authorList>
            <person name="Kim H.S."/>
            <person name="Murphy T."/>
            <person name="Xia J."/>
            <person name="Caragea D."/>
            <person name="Park Y."/>
            <person name="Beeman R.W."/>
            <person name="Lorenzen M.D."/>
            <person name="Butcher S."/>
            <person name="Manak J.R."/>
            <person name="Brown S.J."/>
        </authorList>
    </citation>
    <scope>GENOME REANNOTATION</scope>
    <source>
        <strain evidence="1 2">Georgia GA2</strain>
    </source>
</reference>
<evidence type="ECO:0000313" key="1">
    <source>
        <dbReference type="EMBL" id="EFA10617.1"/>
    </source>
</evidence>
<dbReference type="AlphaFoldDB" id="D6X1D6"/>
<gene>
    <name evidence="1" type="primary">GLEAN_12879</name>
    <name evidence="1" type="ORF">TcasGA2_TC012879</name>
</gene>
<keyword evidence="2" id="KW-1185">Reference proteome</keyword>
<organism evidence="1 2">
    <name type="scientific">Tribolium castaneum</name>
    <name type="common">Red flour beetle</name>
    <dbReference type="NCBI Taxonomy" id="7070"/>
    <lineage>
        <taxon>Eukaryota</taxon>
        <taxon>Metazoa</taxon>
        <taxon>Ecdysozoa</taxon>
        <taxon>Arthropoda</taxon>
        <taxon>Hexapoda</taxon>
        <taxon>Insecta</taxon>
        <taxon>Pterygota</taxon>
        <taxon>Neoptera</taxon>
        <taxon>Endopterygota</taxon>
        <taxon>Coleoptera</taxon>
        <taxon>Polyphaga</taxon>
        <taxon>Cucujiformia</taxon>
        <taxon>Tenebrionidae</taxon>
        <taxon>Tenebrionidae incertae sedis</taxon>
        <taxon>Tribolium</taxon>
    </lineage>
</organism>
<proteinExistence type="predicted"/>
<dbReference type="EMBL" id="KQ971372">
    <property type="protein sequence ID" value="EFA10617.1"/>
    <property type="molecule type" value="Genomic_DNA"/>
</dbReference>